<name>A0A5J4X2C9_9EUKA</name>
<sequence>MPFSICTSYPQMSGGGVVRRIFALHSSVGIVQGEMTLYEGNLSQSASVEVMQFKPDPNREKHIFIGLVQFTDNQLTRT</sequence>
<protein>
    <submittedName>
        <fullName evidence="1">Uncharacterized protein</fullName>
    </submittedName>
</protein>
<accession>A0A5J4X2C9</accession>
<proteinExistence type="predicted"/>
<dbReference type="Proteomes" id="UP000324800">
    <property type="component" value="Unassembled WGS sequence"/>
</dbReference>
<dbReference type="EMBL" id="SNRW01000399">
    <property type="protein sequence ID" value="KAA6401384.1"/>
    <property type="molecule type" value="Genomic_DNA"/>
</dbReference>
<gene>
    <name evidence="1" type="ORF">EZS28_003095</name>
</gene>
<comment type="caution">
    <text evidence="1">The sequence shown here is derived from an EMBL/GenBank/DDBJ whole genome shotgun (WGS) entry which is preliminary data.</text>
</comment>
<reference evidence="1 2" key="1">
    <citation type="submission" date="2019-03" db="EMBL/GenBank/DDBJ databases">
        <title>Single cell metagenomics reveals metabolic interactions within the superorganism composed of flagellate Streblomastix strix and complex community of Bacteroidetes bacteria on its surface.</title>
        <authorList>
            <person name="Treitli S.C."/>
            <person name="Kolisko M."/>
            <person name="Husnik F."/>
            <person name="Keeling P."/>
            <person name="Hampl V."/>
        </authorList>
    </citation>
    <scope>NUCLEOTIDE SEQUENCE [LARGE SCALE GENOMIC DNA]</scope>
    <source>
        <strain evidence="1">ST1C</strain>
    </source>
</reference>
<dbReference type="AlphaFoldDB" id="A0A5J4X2C9"/>
<evidence type="ECO:0000313" key="1">
    <source>
        <dbReference type="EMBL" id="KAA6401384.1"/>
    </source>
</evidence>
<evidence type="ECO:0000313" key="2">
    <source>
        <dbReference type="Proteomes" id="UP000324800"/>
    </source>
</evidence>
<organism evidence="1 2">
    <name type="scientific">Streblomastix strix</name>
    <dbReference type="NCBI Taxonomy" id="222440"/>
    <lineage>
        <taxon>Eukaryota</taxon>
        <taxon>Metamonada</taxon>
        <taxon>Preaxostyla</taxon>
        <taxon>Oxymonadida</taxon>
        <taxon>Streblomastigidae</taxon>
        <taxon>Streblomastix</taxon>
    </lineage>
</organism>